<dbReference type="EMBL" id="JBDFRB010000004">
    <property type="protein sequence ID" value="MEN2744060.1"/>
    <property type="molecule type" value="Genomic_DNA"/>
</dbReference>
<evidence type="ECO:0000313" key="2">
    <source>
        <dbReference type="Proteomes" id="UP001422074"/>
    </source>
</evidence>
<proteinExistence type="predicted"/>
<dbReference type="Gene3D" id="3.40.50.300">
    <property type="entry name" value="P-loop containing nucleotide triphosphate hydrolases"/>
    <property type="match status" value="1"/>
</dbReference>
<gene>
    <name evidence="1" type="ORF">ABCQ75_05845</name>
</gene>
<accession>A0ABU9WY11</accession>
<evidence type="ECO:0000313" key="1">
    <source>
        <dbReference type="EMBL" id="MEN2744060.1"/>
    </source>
</evidence>
<dbReference type="InterPro" id="IPR027417">
    <property type="entry name" value="P-loop_NTPase"/>
</dbReference>
<keyword evidence="2" id="KW-1185">Reference proteome</keyword>
<dbReference type="PANTHER" id="PTHR43384">
    <property type="entry name" value="SEPTUM SITE-DETERMINING PROTEIN MIND HOMOLOG, CHLOROPLASTIC-RELATED"/>
    <property type="match status" value="1"/>
</dbReference>
<name>A0ABU9WY11_9MICC</name>
<dbReference type="PANTHER" id="PTHR43384:SF14">
    <property type="entry name" value="ESX-1 SECRETION-ASSOCIATED PROTEIN ESPI"/>
    <property type="match status" value="1"/>
</dbReference>
<dbReference type="InterPro" id="IPR050625">
    <property type="entry name" value="ParA/MinD_ATPase"/>
</dbReference>
<reference evidence="1 2" key="1">
    <citation type="submission" date="2024-05" db="EMBL/GenBank/DDBJ databases">
        <title>Sinomonas sp. nov., isolated from a waste landfill.</title>
        <authorList>
            <person name="Zhao Y."/>
        </authorList>
    </citation>
    <scope>NUCLEOTIDE SEQUENCE [LARGE SCALE GENOMIC DNA]</scope>
    <source>
        <strain evidence="1 2">CCTCC AB2014300</strain>
    </source>
</reference>
<dbReference type="Proteomes" id="UP001422074">
    <property type="component" value="Unassembled WGS sequence"/>
</dbReference>
<protein>
    <submittedName>
        <fullName evidence="1">MinD/ParA family protein</fullName>
    </submittedName>
</protein>
<sequence>MASQPSGFVRAAPAPAPKGWRGLVYRLTGGAVNLGPSEDELRERELEEQIRQPLEGSWNTAFLSLKGGIGKTSTTVGVGLALAALRSDPPCAIDANPDAGDLVERALGEGAYESERVHSITALLRDVDRIGSRSELARYLHEAGGLHLLAGEQDPELSESLTAEEYRRVHELVSRYFGITLTDCGTGVSHPAMQGILQDADSIVVVAGYAVTGAKRARDTLAWLSGHGYAHLAESATVVVTDKDGVTERVDRDAIEETLAGMCRALVTVPHDRSMADGDLVSLESLRPATSRAYREIAAAIVSGYRESGRAQGVTAAPHSQP</sequence>
<organism evidence="1 2">
    <name type="scientific">Sinomonas halotolerans</name>
    <dbReference type="NCBI Taxonomy" id="1644133"/>
    <lineage>
        <taxon>Bacteria</taxon>
        <taxon>Bacillati</taxon>
        <taxon>Actinomycetota</taxon>
        <taxon>Actinomycetes</taxon>
        <taxon>Micrococcales</taxon>
        <taxon>Micrococcaceae</taxon>
        <taxon>Sinomonas</taxon>
    </lineage>
</organism>
<dbReference type="RefSeq" id="WP_345883835.1">
    <property type="nucleotide sequence ID" value="NZ_JBDFRB010000004.1"/>
</dbReference>
<comment type="caution">
    <text evidence="1">The sequence shown here is derived from an EMBL/GenBank/DDBJ whole genome shotgun (WGS) entry which is preliminary data.</text>
</comment>
<dbReference type="SUPFAM" id="SSF52540">
    <property type="entry name" value="P-loop containing nucleoside triphosphate hydrolases"/>
    <property type="match status" value="1"/>
</dbReference>